<dbReference type="EMBL" id="JAGDFL010000001">
    <property type="protein sequence ID" value="KAG7402331.1"/>
    <property type="molecule type" value="Genomic_DNA"/>
</dbReference>
<organism evidence="2 3">
    <name type="scientific">Phytophthora boehmeriae</name>
    <dbReference type="NCBI Taxonomy" id="109152"/>
    <lineage>
        <taxon>Eukaryota</taxon>
        <taxon>Sar</taxon>
        <taxon>Stramenopiles</taxon>
        <taxon>Oomycota</taxon>
        <taxon>Peronosporomycetes</taxon>
        <taxon>Peronosporales</taxon>
        <taxon>Peronosporaceae</taxon>
        <taxon>Phytophthora</taxon>
    </lineage>
</organism>
<dbReference type="OrthoDB" id="164840at2759"/>
<reference evidence="2" key="1">
    <citation type="submission" date="2021-02" db="EMBL/GenBank/DDBJ databases">
        <authorList>
            <person name="Palmer J.M."/>
        </authorList>
    </citation>
    <scope>NUCLEOTIDE SEQUENCE</scope>
    <source>
        <strain evidence="2">SCRP23</strain>
    </source>
</reference>
<feature type="region of interest" description="Disordered" evidence="1">
    <location>
        <begin position="479"/>
        <end position="513"/>
    </location>
</feature>
<evidence type="ECO:0000313" key="3">
    <source>
        <dbReference type="Proteomes" id="UP000693981"/>
    </source>
</evidence>
<feature type="region of interest" description="Disordered" evidence="1">
    <location>
        <begin position="545"/>
        <end position="587"/>
    </location>
</feature>
<sequence>MPPHTKWTEEEDHTLLRVYTTVADELNGDEKHPSFWTEVHVALYSDYLQEPRKIGALQARWQLISKHVAYFAECIGHLAACEDAEEDDENEELISDALTLFNKTSGHRFRFLHCWEYLKTWPKFKLLRVISKRVRRGNAAVAVLETKAVRPVVAVWNVIKLLWKRKHPEMEIEWTEEEEKNRCNCLQVNDGFGEEVEGRDDVAEKRERLRRLKRATGLPSSDNIFRKKITSRFGSEEIERDFDDGEEGDTGVAEIAPTASEALPRSIARNLLGSRNPPPYHPLFRSEGCSLLETIEPRNEPMRTMHEAALVSCATQQEVNRGLDNLVYEIDRTNNMPPDDLVDFLVYAASVKVSDVSGLIGTFEDSAAVAASIIVEEYMTQLVDDFTTGTTSLCAPTESSVVAFTQELLTGFNWSLFSQQHPEPKQDMIDHVAALVLREFISVQPQTWDLVAHADQVMSWIRKAVVIPNNEQQTSVRISNEELGTTEREEADEESKIDEGAMHSGEGVSRPVPRVRMSVKPHPVFGTPTYNLSYSSTLEDGHHVETSVGGIKSKSKANATIDRLSKAVASQDQRSKNAPPPPSDPYRLMWDFLNQHIVEYKSTRPESDGEEPEEETALMKRSRARKRQKLKLQEEIAARNRLLNPDAVF</sequence>
<accession>A0A8T1X9E6</accession>
<name>A0A8T1X9E6_9STRA</name>
<evidence type="ECO:0000313" key="2">
    <source>
        <dbReference type="EMBL" id="KAG7402331.1"/>
    </source>
</evidence>
<evidence type="ECO:0000256" key="1">
    <source>
        <dbReference type="SAM" id="MobiDB-lite"/>
    </source>
</evidence>
<comment type="caution">
    <text evidence="2">The sequence shown here is derived from an EMBL/GenBank/DDBJ whole genome shotgun (WGS) entry which is preliminary data.</text>
</comment>
<dbReference type="PANTHER" id="PTHR45125:SF3">
    <property type="entry name" value="NO-APICAL-MERISTEM-ASSOCIATED CARBOXY-TERMINAL DOMAIN PROTEIN"/>
    <property type="match status" value="1"/>
</dbReference>
<dbReference type="AlphaFoldDB" id="A0A8T1X9E6"/>
<protein>
    <submittedName>
        <fullName evidence="2">Uncharacterized protein</fullName>
    </submittedName>
</protein>
<feature type="region of interest" description="Disordered" evidence="1">
    <location>
        <begin position="602"/>
        <end position="628"/>
    </location>
</feature>
<keyword evidence="3" id="KW-1185">Reference proteome</keyword>
<dbReference type="Proteomes" id="UP000693981">
    <property type="component" value="Unassembled WGS sequence"/>
</dbReference>
<dbReference type="PANTHER" id="PTHR45125">
    <property type="entry name" value="F21J9.4-RELATED"/>
    <property type="match status" value="1"/>
</dbReference>
<proteinExistence type="predicted"/>
<gene>
    <name evidence="2" type="ORF">PHYBOEH_000039</name>
</gene>